<dbReference type="InterPro" id="IPR006454">
    <property type="entry name" value="S_layer_MJ"/>
</dbReference>
<evidence type="ECO:0000313" key="3">
    <source>
        <dbReference type="Proteomes" id="UP000008386"/>
    </source>
</evidence>
<keyword evidence="3" id="KW-1185">Reference proteome</keyword>
<dbReference type="Proteomes" id="UP000008386">
    <property type="component" value="Chromosome"/>
</dbReference>
<accession>F8AIU6</accession>
<dbReference type="GeneID" id="70537668"/>
<dbReference type="KEGG" id="pya:PYCH_07330"/>
<evidence type="ECO:0000313" key="2">
    <source>
        <dbReference type="EMBL" id="AEH24421.1"/>
    </source>
</evidence>
<sequence length="687" mass="74180">MKVKKIAALAVGAAMVGATLGAVSAQPEIGQLPAKDFFVKDGKPNVKIVVGSGAAAEDVVAAADIALAIGSLLYTEEEVKASATAVFTEILPKTLETVPVYSFAGNFTTETAAANALPNYWWNGADYAGTLDDWRNWWNTYDVKLDIGLREKILNEGDNPSSDWSDKLDDVNPNAYVSVIIDKIDINLGPDENEPEWPDGDETITVPAGAFQYIVDYWQWSSTTVVTVNIPDCCGLGGDYQEVTYYTLTDPGIEPGDSFTLLGHKYHVVCVYGTYTPGTPNLASICPTCEATKAGDYVLLLADQTIEGEEGWVQVGDSLTIGPYKITVVDISPTGDKVLLNVEDTTGQRPARQVTVALESTEIPQGVSVWGDYDGDGADDLVVALADSFIGLNTEPKVRLVAYTNLKAVNEGDAWPTADWTVHFMGLVDYNADGGWIQDTAAEGLLDTSDDTTTYETYYGFGWYTQNVANIINLPGTAYAKAVAKIKLVNADDIGGTTDIEIPTLDPIYRLHYAVDYCGGQCTVEGNDYYGQYVYNIYAEIQIQQIANPDIMKLEVGDKLDVNGDYVPDYELTSAEATVTTYKIVKPSEGITVLDTDIQIPDDVNSNLIVVGGPVINKVAAALAEAFGVPTTYDEWKSKYGTGKEAYVLKVAQIPGTDYEALLVAGTDREGTMEAAKYLLEYLANLS</sequence>
<feature type="domain" description="S-layer protein outer" evidence="1">
    <location>
        <begin position="35"/>
        <end position="683"/>
    </location>
</feature>
<dbReference type="Pfam" id="PF05124">
    <property type="entry name" value="S_layer_C"/>
    <property type="match status" value="1"/>
</dbReference>
<dbReference type="HOGENOM" id="CLU_437217_0_0_2"/>
<dbReference type="eggNOG" id="arCOG03418">
    <property type="taxonomic scope" value="Archaea"/>
</dbReference>
<gene>
    <name evidence="2" type="ordered locus">PYCH_07330</name>
</gene>
<evidence type="ECO:0000259" key="1">
    <source>
        <dbReference type="Pfam" id="PF05124"/>
    </source>
</evidence>
<dbReference type="EMBL" id="CP002779">
    <property type="protein sequence ID" value="AEH24421.1"/>
    <property type="molecule type" value="Genomic_DNA"/>
</dbReference>
<dbReference type="AlphaFoldDB" id="F8AIU6"/>
<dbReference type="InterPro" id="IPR022651">
    <property type="entry name" value="S_layer_C"/>
</dbReference>
<dbReference type="RefSeq" id="WP_013905478.1">
    <property type="nucleotide sequence ID" value="NC_015680.1"/>
</dbReference>
<name>F8AIU6_PYRYC</name>
<organism evidence="2 3">
    <name type="scientific">Pyrococcus yayanosii (strain CH1 / JCM 16557)</name>
    <dbReference type="NCBI Taxonomy" id="529709"/>
    <lineage>
        <taxon>Archaea</taxon>
        <taxon>Methanobacteriati</taxon>
        <taxon>Methanobacteriota</taxon>
        <taxon>Thermococci</taxon>
        <taxon>Thermococcales</taxon>
        <taxon>Thermococcaceae</taxon>
        <taxon>Pyrococcus</taxon>
    </lineage>
</organism>
<reference evidence="2 3" key="1">
    <citation type="journal article" date="2011" name="J. Bacteriol.">
        <title>Complete genome sequence of the obligate piezophilic hyperthermophilic archaeon Pyrococcus yayanosii CH1.</title>
        <authorList>
            <person name="Jun X."/>
            <person name="Lupeng L."/>
            <person name="Minjuan X."/>
            <person name="Oger P."/>
            <person name="Fengping W."/>
            <person name="Jebbar M."/>
            <person name="Xiang X."/>
        </authorList>
    </citation>
    <scope>NUCLEOTIDE SEQUENCE [LARGE SCALE GENOMIC DNA]</scope>
    <source>
        <strain evidence="3">CH1 / JCM 16557</strain>
    </source>
</reference>
<protein>
    <submittedName>
        <fullName evidence="2">S-layer protein, putative</fullName>
    </submittedName>
</protein>
<dbReference type="STRING" id="529709.PYCH_07330"/>
<proteinExistence type="predicted"/>
<dbReference type="NCBIfam" id="TIGR01564">
    <property type="entry name" value="S_layer_MJ"/>
    <property type="match status" value="2"/>
</dbReference>